<sequence length="199" mass="21996">MQPDIEQLKTTYKNLSDDKLTHLAITEAASLRPEALDLLKAEIKNRGLDEGIMNGVNVQLSTPGSLAIDSYISLIRNQPCPVCSSTAQPLNAIVIGSVKSFIILTQYKKKLMIACPSCLQQANQRATSSTALMGWWGLPWGIIRTSQALFRNMKANKIIRTEEPSDNLVSFVKTNVGVIESVRKNNHSLQVMLDSVNKR</sequence>
<evidence type="ECO:0000313" key="2">
    <source>
        <dbReference type="Proteomes" id="UP000321362"/>
    </source>
</evidence>
<dbReference type="RefSeq" id="WP_147058389.1">
    <property type="nucleotide sequence ID" value="NZ_CP042437.1"/>
</dbReference>
<proteinExistence type="predicted"/>
<organism evidence="1 2">
    <name type="scientific">Mucilaginibacter ginsenosidivorax</name>
    <dbReference type="NCBI Taxonomy" id="862126"/>
    <lineage>
        <taxon>Bacteria</taxon>
        <taxon>Pseudomonadati</taxon>
        <taxon>Bacteroidota</taxon>
        <taxon>Sphingobacteriia</taxon>
        <taxon>Sphingobacteriales</taxon>
        <taxon>Sphingobacteriaceae</taxon>
        <taxon>Mucilaginibacter</taxon>
    </lineage>
</organism>
<dbReference type="AlphaFoldDB" id="A0A5B8W681"/>
<name>A0A5B8W681_9SPHI</name>
<dbReference type="Proteomes" id="UP000321362">
    <property type="component" value="Chromosome"/>
</dbReference>
<accession>A0A5B8W681</accession>
<dbReference type="OrthoDB" id="359260at2"/>
<dbReference type="EMBL" id="CP042437">
    <property type="protein sequence ID" value="QEC79109.1"/>
    <property type="molecule type" value="Genomic_DNA"/>
</dbReference>
<dbReference type="KEGG" id="mgk:FSB76_25310"/>
<reference evidence="1 2" key="1">
    <citation type="journal article" date="2013" name="J. Microbiol.">
        <title>Mucilaginibacter ginsenosidivorax sp. nov., with ginsenoside converting activity isolated from sediment.</title>
        <authorList>
            <person name="Kim J.K."/>
            <person name="Choi T.E."/>
            <person name="Liu Q.M."/>
            <person name="Park H.Y."/>
            <person name="Yi T.H."/>
            <person name="Yoon M.H."/>
            <person name="Kim S.C."/>
            <person name="Im W.T."/>
        </authorList>
    </citation>
    <scope>NUCLEOTIDE SEQUENCE [LARGE SCALE GENOMIC DNA]</scope>
    <source>
        <strain evidence="1 2">KHI28</strain>
    </source>
</reference>
<evidence type="ECO:0000313" key="1">
    <source>
        <dbReference type="EMBL" id="QEC79109.1"/>
    </source>
</evidence>
<gene>
    <name evidence="1" type="ORF">FSB76_25310</name>
</gene>
<keyword evidence="2" id="KW-1185">Reference proteome</keyword>
<protein>
    <submittedName>
        <fullName evidence="1">Uncharacterized protein</fullName>
    </submittedName>
</protein>